<keyword evidence="2" id="KW-0328">Glycosyltransferase</keyword>
<dbReference type="InterPro" id="IPR001173">
    <property type="entry name" value="Glyco_trans_2-like"/>
</dbReference>
<dbReference type="RefSeq" id="WP_344241653.1">
    <property type="nucleotide sequence ID" value="NZ_BAAAHH010000012.1"/>
</dbReference>
<name>A0ABP4BN62_9ACTN</name>
<dbReference type="Gene3D" id="3.90.550.10">
    <property type="entry name" value="Spore Coat Polysaccharide Biosynthesis Protein SpsA, Chain A"/>
    <property type="match status" value="1"/>
</dbReference>
<protein>
    <submittedName>
        <fullName evidence="5">Glycosyltransferase</fullName>
    </submittedName>
</protein>
<reference evidence="6" key="1">
    <citation type="journal article" date="2019" name="Int. J. Syst. Evol. Microbiol.">
        <title>The Global Catalogue of Microorganisms (GCM) 10K type strain sequencing project: providing services to taxonomists for standard genome sequencing and annotation.</title>
        <authorList>
            <consortium name="The Broad Institute Genomics Platform"/>
            <consortium name="The Broad Institute Genome Sequencing Center for Infectious Disease"/>
            <person name="Wu L."/>
            <person name="Ma J."/>
        </authorList>
    </citation>
    <scope>NUCLEOTIDE SEQUENCE [LARGE SCALE GENOMIC DNA]</scope>
    <source>
        <strain evidence="6">JCM 10696</strain>
    </source>
</reference>
<keyword evidence="3" id="KW-0808">Transferase</keyword>
<dbReference type="SUPFAM" id="SSF53448">
    <property type="entry name" value="Nucleotide-diphospho-sugar transferases"/>
    <property type="match status" value="1"/>
</dbReference>
<keyword evidence="6" id="KW-1185">Reference proteome</keyword>
<dbReference type="InterPro" id="IPR029044">
    <property type="entry name" value="Nucleotide-diphossugar_trans"/>
</dbReference>
<comment type="caution">
    <text evidence="5">The sequence shown here is derived from an EMBL/GenBank/DDBJ whole genome shotgun (WGS) entry which is preliminary data.</text>
</comment>
<sequence>MTADPTTIVIATRDRRRELARTLEHLLALPERPRVTVVDNGSRDGTADLVARRFPGVDLIRLGRNHGSAARNLGVRAARTPYVAFSDDDSWWEPGALRRAADLLDAHPRLALISAATLVGPGRDPDPLNAVLAGSPLPARPELPGTPVLGFLACASIVRREAFLQARGFHPLLFFAGEETLLALDLRTHGWELCHVPSVRALHHPSTSRPSRGRLALEQRNALLTAWLRRPLRTAARGTARLAAAALHDPEARTALAGLLRRLPAALRERRPLPAHLEDQARLLENR</sequence>
<organism evidence="5 6">
    <name type="scientific">Actinocorallia libanotica</name>
    <dbReference type="NCBI Taxonomy" id="46162"/>
    <lineage>
        <taxon>Bacteria</taxon>
        <taxon>Bacillati</taxon>
        <taxon>Actinomycetota</taxon>
        <taxon>Actinomycetes</taxon>
        <taxon>Streptosporangiales</taxon>
        <taxon>Thermomonosporaceae</taxon>
        <taxon>Actinocorallia</taxon>
    </lineage>
</organism>
<proteinExistence type="inferred from homology"/>
<accession>A0ABP4BN62</accession>
<dbReference type="InterPro" id="IPR050834">
    <property type="entry name" value="Glycosyltransf_2"/>
</dbReference>
<evidence type="ECO:0000313" key="5">
    <source>
        <dbReference type="EMBL" id="GAA0952335.1"/>
    </source>
</evidence>
<feature type="domain" description="Glycosyltransferase 2-like" evidence="4">
    <location>
        <begin position="7"/>
        <end position="163"/>
    </location>
</feature>
<dbReference type="PANTHER" id="PTHR43685:SF5">
    <property type="entry name" value="GLYCOSYLTRANSFERASE EPSE-RELATED"/>
    <property type="match status" value="1"/>
</dbReference>
<dbReference type="Pfam" id="PF00535">
    <property type="entry name" value="Glycos_transf_2"/>
    <property type="match status" value="1"/>
</dbReference>
<evidence type="ECO:0000256" key="1">
    <source>
        <dbReference type="ARBA" id="ARBA00006739"/>
    </source>
</evidence>
<evidence type="ECO:0000313" key="6">
    <source>
        <dbReference type="Proteomes" id="UP001500665"/>
    </source>
</evidence>
<comment type="similarity">
    <text evidence="1">Belongs to the glycosyltransferase 2 family.</text>
</comment>
<dbReference type="PANTHER" id="PTHR43685">
    <property type="entry name" value="GLYCOSYLTRANSFERASE"/>
    <property type="match status" value="1"/>
</dbReference>
<dbReference type="EMBL" id="BAAAHH010000012">
    <property type="protein sequence ID" value="GAA0952335.1"/>
    <property type="molecule type" value="Genomic_DNA"/>
</dbReference>
<evidence type="ECO:0000256" key="2">
    <source>
        <dbReference type="ARBA" id="ARBA00022676"/>
    </source>
</evidence>
<evidence type="ECO:0000256" key="3">
    <source>
        <dbReference type="ARBA" id="ARBA00022679"/>
    </source>
</evidence>
<dbReference type="Proteomes" id="UP001500665">
    <property type="component" value="Unassembled WGS sequence"/>
</dbReference>
<gene>
    <name evidence="5" type="ORF">GCM10009550_32950</name>
</gene>
<evidence type="ECO:0000259" key="4">
    <source>
        <dbReference type="Pfam" id="PF00535"/>
    </source>
</evidence>